<proteinExistence type="predicted"/>
<evidence type="ECO:0000313" key="2">
    <source>
        <dbReference type="EMBL" id="KAF9459026.1"/>
    </source>
</evidence>
<name>A0A9P5Y0G5_9AGAR</name>
<keyword evidence="3" id="KW-1185">Reference proteome</keyword>
<dbReference type="AlphaFoldDB" id="A0A9P5Y0G5"/>
<dbReference type="OrthoDB" id="3053951at2759"/>
<gene>
    <name evidence="2" type="ORF">BDZ94DRAFT_1062783</name>
</gene>
<dbReference type="EMBL" id="MU150325">
    <property type="protein sequence ID" value="KAF9459026.1"/>
    <property type="molecule type" value="Genomic_DNA"/>
</dbReference>
<accession>A0A9P5Y0G5</accession>
<organism evidence="2 3">
    <name type="scientific">Collybia nuda</name>
    <dbReference type="NCBI Taxonomy" id="64659"/>
    <lineage>
        <taxon>Eukaryota</taxon>
        <taxon>Fungi</taxon>
        <taxon>Dikarya</taxon>
        <taxon>Basidiomycota</taxon>
        <taxon>Agaricomycotina</taxon>
        <taxon>Agaricomycetes</taxon>
        <taxon>Agaricomycetidae</taxon>
        <taxon>Agaricales</taxon>
        <taxon>Tricholomatineae</taxon>
        <taxon>Clitocybaceae</taxon>
        <taxon>Collybia</taxon>
    </lineage>
</organism>
<protein>
    <submittedName>
        <fullName evidence="2">Uncharacterized protein</fullName>
    </submittedName>
</protein>
<comment type="caution">
    <text evidence="2">The sequence shown here is derived from an EMBL/GenBank/DDBJ whole genome shotgun (WGS) entry which is preliminary data.</text>
</comment>
<evidence type="ECO:0000313" key="3">
    <source>
        <dbReference type="Proteomes" id="UP000807353"/>
    </source>
</evidence>
<reference evidence="2" key="1">
    <citation type="submission" date="2020-11" db="EMBL/GenBank/DDBJ databases">
        <authorList>
            <consortium name="DOE Joint Genome Institute"/>
            <person name="Ahrendt S."/>
            <person name="Riley R."/>
            <person name="Andreopoulos W."/>
            <person name="Labutti K."/>
            <person name="Pangilinan J."/>
            <person name="Ruiz-Duenas F.J."/>
            <person name="Barrasa J.M."/>
            <person name="Sanchez-Garcia M."/>
            <person name="Camarero S."/>
            <person name="Miyauchi S."/>
            <person name="Serrano A."/>
            <person name="Linde D."/>
            <person name="Babiker R."/>
            <person name="Drula E."/>
            <person name="Ayuso-Fernandez I."/>
            <person name="Pacheco R."/>
            <person name="Padilla G."/>
            <person name="Ferreira P."/>
            <person name="Barriuso J."/>
            <person name="Kellner H."/>
            <person name="Castanera R."/>
            <person name="Alfaro M."/>
            <person name="Ramirez L."/>
            <person name="Pisabarro A.G."/>
            <person name="Kuo A."/>
            <person name="Tritt A."/>
            <person name="Lipzen A."/>
            <person name="He G."/>
            <person name="Yan M."/>
            <person name="Ng V."/>
            <person name="Cullen D."/>
            <person name="Martin F."/>
            <person name="Rosso M.-N."/>
            <person name="Henrissat B."/>
            <person name="Hibbett D."/>
            <person name="Martinez A.T."/>
            <person name="Grigoriev I.V."/>
        </authorList>
    </citation>
    <scope>NUCLEOTIDE SEQUENCE</scope>
    <source>
        <strain evidence="2">CBS 247.69</strain>
    </source>
</reference>
<feature type="region of interest" description="Disordered" evidence="1">
    <location>
        <begin position="113"/>
        <end position="148"/>
    </location>
</feature>
<dbReference type="Proteomes" id="UP000807353">
    <property type="component" value="Unassembled WGS sequence"/>
</dbReference>
<evidence type="ECO:0000256" key="1">
    <source>
        <dbReference type="SAM" id="MobiDB-lite"/>
    </source>
</evidence>
<sequence>MSDAQPSPIKRIGFSLPFFKKKADKPVSAEKAEIAKRKALIDEGHRYLSETTELVHENRDHQYMRANGYFTMFQERWSELYGMAPTAKKAKKGKMLPEEFRDHSRDLLDDVHSVLQNGKIEPRGSPSSQSHQTEVPHEHVHENPVTLE</sequence>